<dbReference type="EMBL" id="VTPU01000003">
    <property type="protein sequence ID" value="TZG40837.1"/>
    <property type="molecule type" value="Genomic_DNA"/>
</dbReference>
<dbReference type="SUPFAM" id="SSF82784">
    <property type="entry name" value="OsmC-like"/>
    <property type="match status" value="1"/>
</dbReference>
<reference evidence="1 2" key="1">
    <citation type="submission" date="2019-08" db="EMBL/GenBank/DDBJ databases">
        <title>Draft Genome Sequence of Halomonas eurihalina Isolated from Preserved Hide-surface.</title>
        <authorList>
            <person name="Hussain S.A."/>
            <person name="Xu A."/>
            <person name="Sarker M."/>
            <person name="Sommers C."/>
        </authorList>
    </citation>
    <scope>NUCLEOTIDE SEQUENCE [LARGE SCALE GENOMIC DNA]</scope>
    <source>
        <strain evidence="1 2">MS1</strain>
    </source>
</reference>
<dbReference type="OrthoDB" id="9789573at2"/>
<dbReference type="Gene3D" id="3.30.300.20">
    <property type="match status" value="1"/>
</dbReference>
<dbReference type="PANTHER" id="PTHR39624:SF2">
    <property type="entry name" value="OSMC-LIKE PROTEIN"/>
    <property type="match status" value="1"/>
</dbReference>
<sequence length="134" mass="15442">MSIRLRSERNGRLRERATIDEFEDLLVDVPEAYGGDGLAPDPHDYFDLSLGACKAITARMYARRKGWPLESVEVTVNRDERDEARGVYRLEVIMSFHGDLDETQRARLEEISDKCPIHRLMTTSEVEITTRRST</sequence>
<accession>A0A5D9DAV3</accession>
<organism evidence="1 2">
    <name type="scientific">Halomonas eurihalina</name>
    <dbReference type="NCBI Taxonomy" id="42566"/>
    <lineage>
        <taxon>Bacteria</taxon>
        <taxon>Pseudomonadati</taxon>
        <taxon>Pseudomonadota</taxon>
        <taxon>Gammaproteobacteria</taxon>
        <taxon>Oceanospirillales</taxon>
        <taxon>Halomonadaceae</taxon>
        <taxon>Halomonas</taxon>
    </lineage>
</organism>
<comment type="caution">
    <text evidence="1">The sequence shown here is derived from an EMBL/GenBank/DDBJ whole genome shotgun (WGS) entry which is preliminary data.</text>
</comment>
<dbReference type="InterPro" id="IPR003718">
    <property type="entry name" value="OsmC/Ohr_fam"/>
</dbReference>
<dbReference type="AlphaFoldDB" id="A0A5D9DAV3"/>
<protein>
    <submittedName>
        <fullName evidence="1">OsmC family protein</fullName>
    </submittedName>
</protein>
<dbReference type="PANTHER" id="PTHR39624">
    <property type="entry name" value="PROTEIN INVOLVED IN RIMO-MEDIATED BETA-METHYLTHIOLATION OF RIBOSOMAL PROTEIN S12 YCAO"/>
    <property type="match status" value="1"/>
</dbReference>
<dbReference type="Pfam" id="PF02566">
    <property type="entry name" value="OsmC"/>
    <property type="match status" value="1"/>
</dbReference>
<gene>
    <name evidence="1" type="ORF">FZZ93_05045</name>
</gene>
<dbReference type="InterPro" id="IPR015946">
    <property type="entry name" value="KH_dom-like_a/b"/>
</dbReference>
<keyword evidence="2" id="KW-1185">Reference proteome</keyword>
<evidence type="ECO:0000313" key="2">
    <source>
        <dbReference type="Proteomes" id="UP000324260"/>
    </source>
</evidence>
<proteinExistence type="predicted"/>
<dbReference type="RefSeq" id="WP_149321232.1">
    <property type="nucleotide sequence ID" value="NZ_JARWAH010000001.1"/>
</dbReference>
<name>A0A5D9DAV3_HALER</name>
<dbReference type="Proteomes" id="UP000324260">
    <property type="component" value="Unassembled WGS sequence"/>
</dbReference>
<evidence type="ECO:0000313" key="1">
    <source>
        <dbReference type="EMBL" id="TZG40837.1"/>
    </source>
</evidence>
<dbReference type="InterPro" id="IPR036102">
    <property type="entry name" value="OsmC/Ohrsf"/>
</dbReference>